<organism evidence="1">
    <name type="scientific">Candidatus Kentrum sp. FM</name>
    <dbReference type="NCBI Taxonomy" id="2126340"/>
    <lineage>
        <taxon>Bacteria</taxon>
        <taxon>Pseudomonadati</taxon>
        <taxon>Pseudomonadota</taxon>
        <taxon>Gammaproteobacteria</taxon>
        <taxon>Candidatus Kentrum</taxon>
    </lineage>
</organism>
<evidence type="ECO:0000313" key="1">
    <source>
        <dbReference type="EMBL" id="VFJ60299.1"/>
    </source>
</evidence>
<reference evidence="1" key="1">
    <citation type="submission" date="2019-02" db="EMBL/GenBank/DDBJ databases">
        <authorList>
            <person name="Gruber-Vodicka R. H."/>
            <person name="Seah K. B. B."/>
        </authorList>
    </citation>
    <scope>NUCLEOTIDE SEQUENCE</scope>
    <source>
        <strain evidence="1">BECK_BZ163</strain>
        <strain evidence="3">BECK_BZ164</strain>
        <strain evidence="2">BECK_BZ165</strain>
    </source>
</reference>
<dbReference type="EMBL" id="CAADEZ010000260">
    <property type="protein sequence ID" value="VFJ60299.1"/>
    <property type="molecule type" value="Genomic_DNA"/>
</dbReference>
<evidence type="ECO:0000313" key="2">
    <source>
        <dbReference type="EMBL" id="VFJ67591.1"/>
    </source>
</evidence>
<proteinExistence type="predicted"/>
<protein>
    <submittedName>
        <fullName evidence="1">Uncharacterized protein</fullName>
    </submittedName>
</protein>
<dbReference type="AlphaFoldDB" id="A0A450T199"/>
<evidence type="ECO:0000313" key="3">
    <source>
        <dbReference type="EMBL" id="VFK12212.1"/>
    </source>
</evidence>
<gene>
    <name evidence="1" type="ORF">BECKFM1743A_GA0114220_102604</name>
    <name evidence="3" type="ORF">BECKFM1743B_GA0114221_102294</name>
    <name evidence="2" type="ORF">BECKFM1743C_GA0114222_104595</name>
</gene>
<accession>A0A450T199</accession>
<name>A0A450T199_9GAMM</name>
<sequence length="72" mass="7822">MADLCNYLSEIDMDGRMFGGEHLGSLLRSPERRGESCIRPLCLICPYAGVNQSAICPSPSQEQESQGMVSEG</sequence>
<dbReference type="EMBL" id="CAADFA010000459">
    <property type="protein sequence ID" value="VFJ67591.1"/>
    <property type="molecule type" value="Genomic_DNA"/>
</dbReference>
<dbReference type="EMBL" id="CAADFL010000229">
    <property type="protein sequence ID" value="VFK12212.1"/>
    <property type="molecule type" value="Genomic_DNA"/>
</dbReference>